<dbReference type="InterPro" id="IPR036597">
    <property type="entry name" value="Fido-like_dom_sf"/>
</dbReference>
<name>A0ABS7RW02_9ENTR</name>
<dbReference type="Gene3D" id="1.10.3290.10">
    <property type="entry name" value="Fido-like domain"/>
    <property type="match status" value="1"/>
</dbReference>
<evidence type="ECO:0000313" key="3">
    <source>
        <dbReference type="Proteomes" id="UP000706580"/>
    </source>
</evidence>
<reference evidence="2 3" key="1">
    <citation type="submission" date="2020-11" db="EMBL/GenBank/DDBJ databases">
        <title>Draft Genome of Enterobacter sp. strain EMC7.</title>
        <authorList>
            <person name="Barman P."/>
            <person name="Sinha S."/>
            <person name="Sen S."/>
            <person name="Chakraborty R."/>
        </authorList>
    </citation>
    <scope>NUCLEOTIDE SEQUENCE [LARGE SCALE GENOMIC DNA]</scope>
    <source>
        <strain evidence="2 3">EMC7</strain>
    </source>
</reference>
<dbReference type="Pfam" id="PF02661">
    <property type="entry name" value="Fic"/>
    <property type="match status" value="1"/>
</dbReference>
<dbReference type="PROSITE" id="PS51459">
    <property type="entry name" value="FIDO"/>
    <property type="match status" value="1"/>
</dbReference>
<protein>
    <submittedName>
        <fullName evidence="2">Fic family protein</fullName>
    </submittedName>
</protein>
<dbReference type="Proteomes" id="UP000706580">
    <property type="component" value="Unassembled WGS sequence"/>
</dbReference>
<keyword evidence="3" id="KW-1185">Reference proteome</keyword>
<dbReference type="SUPFAM" id="SSF46785">
    <property type="entry name" value="Winged helix' DNA-binding domain"/>
    <property type="match status" value="1"/>
</dbReference>
<evidence type="ECO:0000259" key="1">
    <source>
        <dbReference type="PROSITE" id="PS51459"/>
    </source>
</evidence>
<dbReference type="Gene3D" id="1.10.10.10">
    <property type="entry name" value="Winged helix-like DNA-binding domain superfamily/Winged helix DNA-binding domain"/>
    <property type="match status" value="1"/>
</dbReference>
<dbReference type="RefSeq" id="WP_223074699.1">
    <property type="nucleotide sequence ID" value="NZ_JADMNK010000005.1"/>
</dbReference>
<dbReference type="SUPFAM" id="SSF140931">
    <property type="entry name" value="Fic-like"/>
    <property type="match status" value="1"/>
</dbReference>
<organism evidence="2 3">
    <name type="scientific">Leclercia barmai</name>
    <dbReference type="NCBI Taxonomy" id="2785629"/>
    <lineage>
        <taxon>Bacteria</taxon>
        <taxon>Pseudomonadati</taxon>
        <taxon>Pseudomonadota</taxon>
        <taxon>Gammaproteobacteria</taxon>
        <taxon>Enterobacterales</taxon>
        <taxon>Enterobacteriaceae</taxon>
        <taxon>Leclercia</taxon>
    </lineage>
</organism>
<feature type="domain" description="Fido" evidence="1">
    <location>
        <begin position="178"/>
        <end position="326"/>
    </location>
</feature>
<dbReference type="EMBL" id="JADMNK010000005">
    <property type="protein sequence ID" value="MBZ0058494.1"/>
    <property type="molecule type" value="Genomic_DNA"/>
</dbReference>
<evidence type="ECO:0000313" key="2">
    <source>
        <dbReference type="EMBL" id="MBZ0058494.1"/>
    </source>
</evidence>
<dbReference type="PANTHER" id="PTHR13504">
    <property type="entry name" value="FIDO DOMAIN-CONTAINING PROTEIN DDB_G0283145"/>
    <property type="match status" value="1"/>
</dbReference>
<dbReference type="InterPro" id="IPR003812">
    <property type="entry name" value="Fido"/>
</dbReference>
<sequence length="432" mass="48113">MAIKRPPGLIPLEFLTGADIAAHQQYARTTDDKGRYLPFDAFRHRVSPRENVALAWTLTRRARDAALQRIDYRNQAGDQAGFVLTSALFATCERVDKQATGLALDSLINRLRGAGAALIQLQLDEPITSSQLEGANTTTLVARNMLGSGRAPRTEGEHMIVGNARLMAAIPEWLNEPLTPELIRRMHATGMEGINDAKYQPGEFRTTNDVVIADYDGNVIHQPPAADQLPARLQGICDWVNSSTDYVHPLVKACVLHFMIAHEHPFRDGNGRTSRALFYWFMLKSGYEAFKYISVSSLLHAAPVKYAQSYQYTETDGMDLTYFLEYQTGIVRRALDRLLQHVDGLVTRAANIERFLFESRALSRLTSRQITLLNIMLATSTTAYTAADVSEALGISDNTARKDLRALVREGLAEETAANDQKTVYKIARNLV</sequence>
<dbReference type="InterPro" id="IPR040198">
    <property type="entry name" value="Fido_containing"/>
</dbReference>
<gene>
    <name evidence="2" type="ORF">ITX56_11860</name>
</gene>
<accession>A0ABS7RW02</accession>
<dbReference type="InterPro" id="IPR036390">
    <property type="entry name" value="WH_DNA-bd_sf"/>
</dbReference>
<proteinExistence type="predicted"/>
<dbReference type="InterPro" id="IPR036388">
    <property type="entry name" value="WH-like_DNA-bd_sf"/>
</dbReference>
<dbReference type="PANTHER" id="PTHR13504:SF38">
    <property type="entry name" value="FIDO DOMAIN-CONTAINING PROTEIN"/>
    <property type="match status" value="1"/>
</dbReference>
<comment type="caution">
    <text evidence="2">The sequence shown here is derived from an EMBL/GenBank/DDBJ whole genome shotgun (WGS) entry which is preliminary data.</text>
</comment>